<dbReference type="PANTHER" id="PTHR12916">
    <property type="entry name" value="CYTOCHROME C OXIDASE POLYPEPTIDE VIC-2"/>
    <property type="match status" value="1"/>
</dbReference>
<feature type="domain" description="EGF-like" evidence="17">
    <location>
        <begin position="824"/>
        <end position="860"/>
    </location>
</feature>
<keyword evidence="8 14" id="KW-1133">Transmembrane helix</keyword>
<dbReference type="PROSITE" id="PS00010">
    <property type="entry name" value="ASX_HYDROXYL"/>
    <property type="match status" value="4"/>
</dbReference>
<feature type="disulfide bond" evidence="12">
    <location>
        <begin position="562"/>
        <end position="571"/>
    </location>
</feature>
<feature type="domain" description="EGF-like" evidence="17">
    <location>
        <begin position="462"/>
        <end position="497"/>
    </location>
</feature>
<evidence type="ECO:0000256" key="1">
    <source>
        <dbReference type="ARBA" id="ARBA00004479"/>
    </source>
</evidence>
<dbReference type="InterPro" id="IPR018097">
    <property type="entry name" value="EGF_Ca-bd_CS"/>
</dbReference>
<dbReference type="InterPro" id="IPR009030">
    <property type="entry name" value="Growth_fac_rcpt_cys_sf"/>
</dbReference>
<feature type="disulfide bond" evidence="12">
    <location>
        <begin position="487"/>
        <end position="496"/>
    </location>
</feature>
<name>G7YV35_CLOSI</name>
<dbReference type="PROSITE" id="PS01186">
    <property type="entry name" value="EGF_2"/>
    <property type="match status" value="10"/>
</dbReference>
<evidence type="ECO:0000256" key="4">
    <source>
        <dbReference type="ARBA" id="ARBA00022692"/>
    </source>
</evidence>
<proteinExistence type="predicted"/>
<feature type="disulfide bond" evidence="12">
    <location>
        <begin position="466"/>
        <end position="476"/>
    </location>
</feature>
<dbReference type="FunFam" id="2.10.25.10:FF:000472">
    <property type="entry name" value="Uncharacterized protein, isoform A"/>
    <property type="match status" value="1"/>
</dbReference>
<dbReference type="Gene3D" id="2.10.25.140">
    <property type="match status" value="1"/>
</dbReference>
<dbReference type="Proteomes" id="UP000008909">
    <property type="component" value="Unassembled WGS sequence"/>
</dbReference>
<reference evidence="19" key="1">
    <citation type="journal article" date="2011" name="Genome Biol.">
        <title>The draft genome of the carcinogenic human liver fluke Clonorchis sinensis.</title>
        <authorList>
            <person name="Wang X."/>
            <person name="Chen W."/>
            <person name="Huang Y."/>
            <person name="Sun J."/>
            <person name="Men J."/>
            <person name="Liu H."/>
            <person name="Luo F."/>
            <person name="Guo L."/>
            <person name="Lv X."/>
            <person name="Deng C."/>
            <person name="Zhou C."/>
            <person name="Fan Y."/>
            <person name="Li X."/>
            <person name="Huang L."/>
            <person name="Hu Y."/>
            <person name="Liang C."/>
            <person name="Hu X."/>
            <person name="Xu J."/>
            <person name="Yu X."/>
        </authorList>
    </citation>
    <scope>NUCLEOTIDE SEQUENCE [LARGE SCALE GENOMIC DNA]</scope>
    <source>
        <strain evidence="19">Henan</strain>
    </source>
</reference>
<dbReference type="Pfam" id="PF23575">
    <property type="entry name" value="JAG1"/>
    <property type="match status" value="1"/>
</dbReference>
<dbReference type="FunFam" id="2.10.25.10:FF:000066">
    <property type="entry name" value="FAT atypical cadherin 4"/>
    <property type="match status" value="1"/>
</dbReference>
<feature type="disulfide bond" evidence="12">
    <location>
        <begin position="888"/>
        <end position="897"/>
    </location>
</feature>
<reference key="2">
    <citation type="submission" date="2011-10" db="EMBL/GenBank/DDBJ databases">
        <title>The genome and transcriptome sequence of Clonorchis sinensis provide insights into the carcinogenic liver fluke.</title>
        <authorList>
            <person name="Wang X."/>
            <person name="Huang Y."/>
            <person name="Chen W."/>
            <person name="Liu H."/>
            <person name="Guo L."/>
            <person name="Chen Y."/>
            <person name="Luo F."/>
            <person name="Zhou W."/>
            <person name="Sun J."/>
            <person name="Mao Q."/>
            <person name="Liang P."/>
            <person name="Zhou C."/>
            <person name="Tian Y."/>
            <person name="Men J."/>
            <person name="Lv X."/>
            <person name="Huang L."/>
            <person name="Zhou J."/>
            <person name="Hu Y."/>
            <person name="Li R."/>
            <person name="Zhang F."/>
            <person name="Lei H."/>
            <person name="Li X."/>
            <person name="Hu X."/>
            <person name="Liang C."/>
            <person name="Xu J."/>
            <person name="Wu Z."/>
            <person name="Yu X."/>
        </authorList>
    </citation>
    <scope>NUCLEOTIDE SEQUENCE</scope>
    <source>
        <strain>Henan</strain>
    </source>
</reference>
<dbReference type="Pfam" id="PF01414">
    <property type="entry name" value="DSL"/>
    <property type="match status" value="1"/>
</dbReference>
<feature type="domain" description="DSL" evidence="18">
    <location>
        <begin position="192"/>
        <end position="233"/>
    </location>
</feature>
<feature type="disulfide bond" evidence="12">
    <location>
        <begin position="524"/>
        <end position="533"/>
    </location>
</feature>
<dbReference type="InterPro" id="IPR011651">
    <property type="entry name" value="Notch_ligand_N"/>
</dbReference>
<accession>G7YV35</accession>
<dbReference type="PROSITE" id="PS50026">
    <property type="entry name" value="EGF_3"/>
    <property type="match status" value="15"/>
</dbReference>
<feature type="transmembrane region" description="Helical" evidence="15">
    <location>
        <begin position="1192"/>
        <end position="1216"/>
    </location>
</feature>
<keyword evidence="20" id="KW-1185">Reference proteome</keyword>
<keyword evidence="5 14" id="KW-0732">Signal</keyword>
<feature type="disulfide bond" evidence="12">
    <location>
        <begin position="812"/>
        <end position="821"/>
    </location>
</feature>
<keyword evidence="4 14" id="KW-0812">Transmembrane</keyword>
<keyword evidence="11" id="KW-0325">Glycoprotein</keyword>
<dbReference type="EMBL" id="DF144391">
    <property type="protein sequence ID" value="GAA56815.1"/>
    <property type="molecule type" value="Genomic_DNA"/>
</dbReference>
<evidence type="ECO:0000256" key="5">
    <source>
        <dbReference type="ARBA" id="ARBA00022729"/>
    </source>
</evidence>
<evidence type="ECO:0000256" key="16">
    <source>
        <dbReference type="SAM" id="SignalP"/>
    </source>
</evidence>
<feature type="disulfide bond" evidence="12">
    <location>
        <begin position="770"/>
        <end position="779"/>
    </location>
</feature>
<evidence type="ECO:0000256" key="12">
    <source>
        <dbReference type="PROSITE-ProRule" id="PRU00076"/>
    </source>
</evidence>
<comment type="caution">
    <text evidence="12">Lacks conserved residue(s) required for the propagation of feature annotation.</text>
</comment>
<evidence type="ECO:0000256" key="2">
    <source>
        <dbReference type="ARBA" id="ARBA00022473"/>
    </source>
</evidence>
<dbReference type="Pfam" id="PF00008">
    <property type="entry name" value="EGF"/>
    <property type="match status" value="7"/>
</dbReference>
<dbReference type="SUPFAM" id="SSF57196">
    <property type="entry name" value="EGF/Laminin"/>
    <property type="match status" value="8"/>
</dbReference>
<keyword evidence="10 12" id="KW-1015">Disulfide bond</keyword>
<feature type="domain" description="EGF-like" evidence="17">
    <location>
        <begin position="301"/>
        <end position="341"/>
    </location>
</feature>
<dbReference type="InterPro" id="IPR000152">
    <property type="entry name" value="EGF-type_Asp/Asn_hydroxyl_site"/>
</dbReference>
<evidence type="ECO:0000256" key="3">
    <source>
        <dbReference type="ARBA" id="ARBA00022536"/>
    </source>
</evidence>
<feature type="disulfide bond" evidence="13">
    <location>
        <begin position="194"/>
        <end position="203"/>
    </location>
</feature>
<dbReference type="PANTHER" id="PTHR12916:SF4">
    <property type="entry name" value="UNINFLATABLE, ISOFORM C"/>
    <property type="match status" value="1"/>
</dbReference>
<dbReference type="GO" id="GO:0016020">
    <property type="term" value="C:membrane"/>
    <property type="evidence" value="ECO:0007669"/>
    <property type="project" value="UniProtKB-SubCell"/>
</dbReference>
<protein>
    <recommendedName>
        <fullName evidence="14">Delta-like protein</fullName>
    </recommendedName>
</protein>
<dbReference type="FunFam" id="2.10.25.10:FF:000122">
    <property type="entry name" value="Protein crumbs homolog 2"/>
    <property type="match status" value="1"/>
</dbReference>
<evidence type="ECO:0000256" key="6">
    <source>
        <dbReference type="ARBA" id="ARBA00022737"/>
    </source>
</evidence>
<dbReference type="Pfam" id="PF21700">
    <property type="entry name" value="EGF_DL_JAG"/>
    <property type="match status" value="1"/>
</dbReference>
<dbReference type="FunFam" id="2.10.25.10:FF:000018">
    <property type="entry name" value="Delta-like 1"/>
    <property type="match status" value="1"/>
</dbReference>
<feature type="domain" description="EGF-like" evidence="17">
    <location>
        <begin position="699"/>
        <end position="737"/>
    </location>
</feature>
<keyword evidence="2 14" id="KW-0217">Developmental protein</keyword>
<evidence type="ECO:0000256" key="14">
    <source>
        <dbReference type="RuleBase" id="RU280815"/>
    </source>
</evidence>
<keyword evidence="6 14" id="KW-0677">Repeat</keyword>
<dbReference type="GO" id="GO:0007219">
    <property type="term" value="P:Notch signaling pathway"/>
    <property type="evidence" value="ECO:0007669"/>
    <property type="project" value="InterPro"/>
</dbReference>
<dbReference type="SMART" id="SM00181">
    <property type="entry name" value="EGF"/>
    <property type="match status" value="17"/>
</dbReference>
<feature type="domain" description="EGF-like" evidence="17">
    <location>
        <begin position="343"/>
        <end position="379"/>
    </location>
</feature>
<dbReference type="SMART" id="SM00179">
    <property type="entry name" value="EGF_CA"/>
    <property type="match status" value="12"/>
</dbReference>
<dbReference type="SMART" id="SM00051">
    <property type="entry name" value="DSL"/>
    <property type="match status" value="1"/>
</dbReference>
<dbReference type="SUPFAM" id="SSF57184">
    <property type="entry name" value="Growth factor receptor domain"/>
    <property type="match status" value="1"/>
</dbReference>
<dbReference type="FunFam" id="2.10.25.10:FF:000117">
    <property type="entry name" value="Delta-like protein"/>
    <property type="match status" value="1"/>
</dbReference>
<dbReference type="Gene3D" id="2.10.25.10">
    <property type="entry name" value="Laminin"/>
    <property type="match status" value="14"/>
</dbReference>
<feature type="disulfide bond" evidence="12">
    <location>
        <begin position="408"/>
        <end position="417"/>
    </location>
</feature>
<evidence type="ECO:0000259" key="18">
    <source>
        <dbReference type="PROSITE" id="PS51051"/>
    </source>
</evidence>
<dbReference type="GO" id="GO:0005509">
    <property type="term" value="F:calcium ion binding"/>
    <property type="evidence" value="ECO:0007669"/>
    <property type="project" value="InterPro"/>
</dbReference>
<feature type="disulfide bond" evidence="12">
    <location>
        <begin position="369"/>
        <end position="378"/>
    </location>
</feature>
<organism evidence="19 20">
    <name type="scientific">Clonorchis sinensis</name>
    <name type="common">Chinese liver fluke</name>
    <dbReference type="NCBI Taxonomy" id="79923"/>
    <lineage>
        <taxon>Eukaryota</taxon>
        <taxon>Metazoa</taxon>
        <taxon>Spiralia</taxon>
        <taxon>Lophotrochozoa</taxon>
        <taxon>Platyhelminthes</taxon>
        <taxon>Trematoda</taxon>
        <taxon>Digenea</taxon>
        <taxon>Opisthorchiida</taxon>
        <taxon>Opisthorchiata</taxon>
        <taxon>Opisthorchiidae</taxon>
        <taxon>Clonorchis</taxon>
    </lineage>
</organism>
<feature type="disulfide bond" evidence="12">
    <location>
        <begin position="727"/>
        <end position="736"/>
    </location>
</feature>
<dbReference type="PRINTS" id="PR01983">
    <property type="entry name" value="NOTCH"/>
</dbReference>
<dbReference type="Gene3D" id="2.60.40.3510">
    <property type="match status" value="1"/>
</dbReference>
<dbReference type="InterPro" id="IPR013032">
    <property type="entry name" value="EGF-like_CS"/>
</dbReference>
<evidence type="ECO:0000256" key="7">
    <source>
        <dbReference type="ARBA" id="ARBA00022837"/>
    </source>
</evidence>
<dbReference type="FunFam" id="2.10.25.10:FF:000434">
    <property type="entry name" value="Predicted protein"/>
    <property type="match status" value="1"/>
</dbReference>
<comment type="subcellular location">
    <subcellularLocation>
        <location evidence="1 14">Membrane</location>
        <topology evidence="1 14">Single-pass type I membrane protein</topology>
    </subcellularLocation>
</comment>
<evidence type="ECO:0000313" key="19">
    <source>
        <dbReference type="EMBL" id="GAA56815.1"/>
    </source>
</evidence>
<feature type="disulfide bond" evidence="12">
    <location>
        <begin position="450"/>
        <end position="459"/>
    </location>
</feature>
<dbReference type="CDD" id="cd00054">
    <property type="entry name" value="EGF_CA"/>
    <property type="match status" value="8"/>
</dbReference>
<feature type="domain" description="EGF-like" evidence="17">
    <location>
        <begin position="536"/>
        <end position="572"/>
    </location>
</feature>
<feature type="disulfide bond" evidence="12">
    <location>
        <begin position="257"/>
        <end position="266"/>
    </location>
</feature>
<feature type="chain" id="PRO_5003506475" description="Delta-like protein" evidence="16">
    <location>
        <begin position="24"/>
        <end position="1321"/>
    </location>
</feature>
<evidence type="ECO:0000313" key="20">
    <source>
        <dbReference type="Proteomes" id="UP000008909"/>
    </source>
</evidence>
<gene>
    <name evidence="19" type="ORF">CLF_111574</name>
</gene>
<feature type="disulfide bond" evidence="12">
    <location>
        <begin position="708"/>
        <end position="725"/>
    </location>
</feature>
<dbReference type="InterPro" id="IPR001774">
    <property type="entry name" value="DSL"/>
</dbReference>
<feature type="domain" description="EGF-like" evidence="17">
    <location>
        <begin position="661"/>
        <end position="697"/>
    </location>
</feature>
<dbReference type="PROSITE" id="PS01187">
    <property type="entry name" value="EGF_CA"/>
    <property type="match status" value="3"/>
</dbReference>
<dbReference type="FunFam" id="2.10.25.10:FF:000321">
    <property type="entry name" value="Protein delta homolog 1"/>
    <property type="match status" value="1"/>
</dbReference>
<keyword evidence="9 14" id="KW-0472">Membrane</keyword>
<evidence type="ECO:0000259" key="17">
    <source>
        <dbReference type="PROSITE" id="PS50026"/>
    </source>
</evidence>
<feature type="disulfide bond" evidence="13">
    <location>
        <begin position="224"/>
        <end position="233"/>
    </location>
</feature>
<feature type="disulfide bond" evidence="12">
    <location>
        <begin position="347"/>
        <end position="357"/>
    </location>
</feature>
<evidence type="ECO:0000256" key="8">
    <source>
        <dbReference type="ARBA" id="ARBA00022989"/>
    </source>
</evidence>
<feature type="domain" description="EGF-like" evidence="17">
    <location>
        <begin position="785"/>
        <end position="822"/>
    </location>
</feature>
<dbReference type="InterPro" id="IPR001881">
    <property type="entry name" value="EGF-like_Ca-bd_dom"/>
</dbReference>
<evidence type="ECO:0000256" key="10">
    <source>
        <dbReference type="ARBA" id="ARBA00023157"/>
    </source>
</evidence>
<dbReference type="Pfam" id="PF07657">
    <property type="entry name" value="MNNL"/>
    <property type="match status" value="1"/>
</dbReference>
<feature type="domain" description="EGF-like" evidence="17">
    <location>
        <begin position="740"/>
        <end position="780"/>
    </location>
</feature>
<feature type="disulfide bond" evidence="12">
    <location>
        <begin position="687"/>
        <end position="696"/>
    </location>
</feature>
<sequence>MGIKITLCSNLFCVSVLFLHCCASHLATFSIKILEFQNNERRRMDGTCCGKGKNGERNSSVCVAECSLEFRICLEPFSIPVSLTDRSPYAGPCVYGEGTTGHWGNTDMQYMFSEAPTHRINITLSWPLSFAVIVEAYDMITLNKRYLIDRAVHRSLLRPVSNFPGHSVVGMKEWHHVTTTTQVSGYTFSMRLACQPGHYNNTCTKICLKNSTQYVCDSNGDKVCEPGWSGTECDTPICKVGCHPNHGSCLQPGECECAIGWQGPYCDECVKYPGCKHGTCDDAPFTCRCLPNWGGPFCDQDLDYCSRHQPCKNGGICKNEPNAGKQFSCSCPKEFTGELCETKLAPCTWNPCKRGRCVPKGVDNYRCECEPGWRGDHCEKNIDYCLKNSCLNGGICQDLDGVGFRCLCPPGFKGANCQLRSPCGNSRCVHARDCTQLIPPVNGVEYSCLCQPGWTGQFCDQNIDDCVDKCQNGGTCHDLVDDFYCTCPKGFYGRHCEINRECTSAPCQNNGICHEITGGYRCECPNGYTGHNCEIATNGCSPNPCQNTAYCYTVPNGFYCKCSSKHYGQFCEHERPYCGPAGCAIVTDPCLTSIQSRSSVYPSLTQTTLQNKTALSGETHAVSSPWGVCGPHGTCVKTDDEGMGYICVCSSGFQGKYCQEPVNHCEGNPCMHGGTCINSLDGVECMCEEGFVGPLCETPQDLCHPNPCQNGGNCHHTIHPGDFFCSCDVGWSGRWCQLRTEDPCNVSRICFNNGACHSNPHIPGGFQCECGENWMGSVCHLRRPDSRACANRTLCKNGATCVDVGDSFNCICRPGFDGQYCENNINECSSMPCYNNGTCVDLINSFECQCPKGFTGSDCSININECATNPCAFGSTCIDRVGDYQCICPESRHGRHCEEVLIYSPPKPPACNFHERIYDHNETWTYDCQHCQCDMGQVVCKDEFCGYWSCFHAVGQSDPFACKVDEVCHILSSGGEGECFVPPCYLRTVCLNTSQSIPAQLRRMMPDMYPGPAMPGCRPNAAHLNNRCARIILQLSRTRLPYGVTVGDVCMSVRQLPTTLRHREKQEEAKNFGMSCDLRATYTKEQGNAIEITISADDDQLQVGPDGQEHSFAHLLAYNISKDIAQKAATNITMRKDELGPLWTDETMPLPPFSQLLVTNQLDKYWHRVLLGVVEIHVDTMVLREKDFGSPILIPLVCSLILAAAVICTIFICAYAQRKHHQLLLKYASSVAPNNDPSANAKLLTQNVGNNMQQAGKLTNRMARPVSEAQIQPHFAAVVPVSIVARTSSGTRIPGPEPSLLRTIERECEAPSSAHVRPIVV</sequence>
<evidence type="ECO:0000256" key="11">
    <source>
        <dbReference type="ARBA" id="ARBA00023180"/>
    </source>
</evidence>
<evidence type="ECO:0000256" key="13">
    <source>
        <dbReference type="PROSITE-ProRule" id="PRU00377"/>
    </source>
</evidence>
<keyword evidence="3 12" id="KW-0245">EGF-like domain</keyword>
<feature type="signal peptide" evidence="16">
    <location>
        <begin position="1"/>
        <end position="23"/>
    </location>
</feature>
<dbReference type="Pfam" id="PF12661">
    <property type="entry name" value="hEGF"/>
    <property type="match status" value="2"/>
</dbReference>
<feature type="disulfide bond" evidence="12">
    <location>
        <begin position="331"/>
        <end position="340"/>
    </location>
</feature>
<evidence type="ECO:0000256" key="15">
    <source>
        <dbReference type="SAM" id="Phobius"/>
    </source>
</evidence>
<feature type="disulfide bond" evidence="12">
    <location>
        <begin position="649"/>
        <end position="658"/>
    </location>
</feature>
<dbReference type="PROSITE" id="PS51051">
    <property type="entry name" value="DSL"/>
    <property type="match status" value="1"/>
</dbReference>
<dbReference type="InterPro" id="IPR000742">
    <property type="entry name" value="EGF"/>
</dbReference>
<evidence type="ECO:0000256" key="9">
    <source>
        <dbReference type="ARBA" id="ARBA00023136"/>
    </source>
</evidence>
<feature type="disulfide bond" evidence="12">
    <location>
        <begin position="850"/>
        <end position="859"/>
    </location>
</feature>
<feature type="domain" description="EGF-like" evidence="17">
    <location>
        <begin position="381"/>
        <end position="418"/>
    </location>
</feature>
<feature type="domain" description="EGF-like" evidence="17">
    <location>
        <begin position="618"/>
        <end position="659"/>
    </location>
</feature>
<dbReference type="InterPro" id="IPR056986">
    <property type="entry name" value="JAG1_1/2_dom"/>
</dbReference>
<feature type="domain" description="EGF-like" evidence="17">
    <location>
        <begin position="419"/>
        <end position="460"/>
    </location>
</feature>
<feature type="domain" description="EGF-like" evidence="17">
    <location>
        <begin position="862"/>
        <end position="898"/>
    </location>
</feature>
<keyword evidence="7" id="KW-0106">Calcium</keyword>
<dbReference type="PROSITE" id="PS00022">
    <property type="entry name" value="EGF_1"/>
    <property type="match status" value="16"/>
</dbReference>
<comment type="function">
    <text evidence="14">Putative Notch ligand involved in the mediation of Notch signaling.</text>
</comment>
<feature type="domain" description="EGF-like" evidence="17">
    <location>
        <begin position="498"/>
        <end position="534"/>
    </location>
</feature>
<feature type="domain" description="EGF-like" evidence="17">
    <location>
        <begin position="234"/>
        <end position="267"/>
    </location>
</feature>